<reference evidence="10 11" key="1">
    <citation type="submission" date="2016-10" db="EMBL/GenBank/DDBJ databases">
        <authorList>
            <person name="de Groot N.N."/>
        </authorList>
    </citation>
    <scope>NUCLEOTIDE SEQUENCE [LARGE SCALE GENOMIC DNA]</scope>
    <source>
        <strain evidence="10 11">DSM 21799</strain>
    </source>
</reference>
<evidence type="ECO:0000256" key="7">
    <source>
        <dbReference type="ARBA" id="ARBA00023125"/>
    </source>
</evidence>
<keyword evidence="4 8" id="KW-0547">Nucleotide-binding</keyword>
<dbReference type="Gene3D" id="3.40.50.300">
    <property type="entry name" value="P-loop containing nucleotide triphosphate hydrolases"/>
    <property type="match status" value="1"/>
</dbReference>
<dbReference type="PANTHER" id="PTHR30580">
    <property type="entry name" value="PRIMOSOMAL PROTEIN N"/>
    <property type="match status" value="1"/>
</dbReference>
<evidence type="ECO:0000313" key="10">
    <source>
        <dbReference type="EMBL" id="SEC23032.1"/>
    </source>
</evidence>
<dbReference type="GO" id="GO:0005524">
    <property type="term" value="F:ATP binding"/>
    <property type="evidence" value="ECO:0007669"/>
    <property type="project" value="UniProtKB-UniRule"/>
</dbReference>
<feature type="binding site" evidence="8">
    <location>
        <position position="399"/>
    </location>
    <ligand>
        <name>Zn(2+)</name>
        <dbReference type="ChEBI" id="CHEBI:29105"/>
        <label>2</label>
    </ligand>
</feature>
<dbReference type="GO" id="GO:0043138">
    <property type="term" value="F:3'-5' DNA helicase activity"/>
    <property type="evidence" value="ECO:0007669"/>
    <property type="project" value="TreeGrafter"/>
</dbReference>
<keyword evidence="3 8" id="KW-0479">Metal-binding</keyword>
<evidence type="ECO:0000256" key="8">
    <source>
        <dbReference type="HAMAP-Rule" id="MF_00983"/>
    </source>
</evidence>
<dbReference type="PANTHER" id="PTHR30580:SF0">
    <property type="entry name" value="PRIMOSOMAL PROTEIN N"/>
    <property type="match status" value="1"/>
</dbReference>
<keyword evidence="10" id="KW-0378">Hydrolase</keyword>
<comment type="cofactor">
    <cofactor evidence="8">
        <name>Zn(2+)</name>
        <dbReference type="ChEBI" id="CHEBI:29105"/>
    </cofactor>
    <text evidence="8">Binds 2 zinc ions per subunit.</text>
</comment>
<keyword evidence="10" id="KW-0347">Helicase</keyword>
<dbReference type="GO" id="GO:0006310">
    <property type="term" value="P:DNA recombination"/>
    <property type="evidence" value="ECO:0007669"/>
    <property type="project" value="InterPro"/>
</dbReference>
<dbReference type="STRING" id="640635.SAMN04489806_2915"/>
<protein>
    <recommendedName>
        <fullName evidence="8">Probable replication restart protein PriA</fullName>
    </recommendedName>
    <alternativeName>
        <fullName evidence="8">Putative ATP-dependent DNA helicase PriA</fullName>
    </alternativeName>
</protein>
<dbReference type="GO" id="GO:1990077">
    <property type="term" value="C:primosome complex"/>
    <property type="evidence" value="ECO:0007669"/>
    <property type="project" value="UniProtKB-UniRule"/>
</dbReference>
<feature type="binding site" evidence="8">
    <location>
        <position position="402"/>
    </location>
    <ligand>
        <name>Zn(2+)</name>
        <dbReference type="ChEBI" id="CHEBI:29105"/>
        <label>2</label>
    </ligand>
</feature>
<evidence type="ECO:0000256" key="6">
    <source>
        <dbReference type="ARBA" id="ARBA00022840"/>
    </source>
</evidence>
<name>A0A1H4QTZ5_9MICO</name>
<dbReference type="GO" id="GO:0003677">
    <property type="term" value="F:DNA binding"/>
    <property type="evidence" value="ECO:0007669"/>
    <property type="project" value="UniProtKB-UniRule"/>
</dbReference>
<proteinExistence type="inferred from homology"/>
<gene>
    <name evidence="8" type="primary">priA</name>
    <name evidence="10" type="ORF">SAMN04489806_2915</name>
</gene>
<dbReference type="AlphaFoldDB" id="A0A1H4QTZ5"/>
<dbReference type="InterPro" id="IPR027417">
    <property type="entry name" value="P-loop_NTPase"/>
</dbReference>
<evidence type="ECO:0000313" key="11">
    <source>
        <dbReference type="Proteomes" id="UP000199183"/>
    </source>
</evidence>
<evidence type="ECO:0000256" key="1">
    <source>
        <dbReference type="ARBA" id="ARBA00022515"/>
    </source>
</evidence>
<evidence type="ECO:0000256" key="5">
    <source>
        <dbReference type="ARBA" id="ARBA00022833"/>
    </source>
</evidence>
<dbReference type="EMBL" id="FNRY01000001">
    <property type="protein sequence ID" value="SEC23032.1"/>
    <property type="molecule type" value="Genomic_DNA"/>
</dbReference>
<feature type="binding site" evidence="8">
    <location>
        <position position="375"/>
    </location>
    <ligand>
        <name>Zn(2+)</name>
        <dbReference type="ChEBI" id="CHEBI:29105"/>
        <label>1</label>
    </ligand>
</feature>
<dbReference type="Gene3D" id="3.40.1440.60">
    <property type="entry name" value="PriA, 3(prime) DNA-binding domain"/>
    <property type="match status" value="1"/>
</dbReference>
<accession>A0A1H4QTZ5</accession>
<feature type="binding site" evidence="8">
    <location>
        <position position="384"/>
    </location>
    <ligand>
        <name>Zn(2+)</name>
        <dbReference type="ChEBI" id="CHEBI:29105"/>
        <label>2</label>
    </ligand>
</feature>
<dbReference type="Proteomes" id="UP000199183">
    <property type="component" value="Unassembled WGS sequence"/>
</dbReference>
<comment type="function">
    <text evidence="8">Initiates the restart of stalled replication forks, which reloads the replicative helicase on sites other than the origin of replication. Recognizes and binds to abandoned replication forks and remodels them to uncover a helicase loading site. Promotes assembly of the primosome at these replication forks.</text>
</comment>
<keyword evidence="11" id="KW-1185">Reference proteome</keyword>
<keyword evidence="1 8" id="KW-0639">Primosome</keyword>
<evidence type="ECO:0000259" key="9">
    <source>
        <dbReference type="Pfam" id="PF17764"/>
    </source>
</evidence>
<comment type="similarity">
    <text evidence="8">Belongs to the helicase family. PriA subfamily.</text>
</comment>
<dbReference type="InterPro" id="IPR005259">
    <property type="entry name" value="PriA"/>
</dbReference>
<comment type="caution">
    <text evidence="8">As this protein does not have any detectable helicase domains, it probably does not have helicase activity.</text>
</comment>
<keyword evidence="7 8" id="KW-0238">DNA-binding</keyword>
<sequence>MTARVARVMIDSPVPALDHPFDYAIPDHLVDDIVVGARVRVPLRSGGRRADAYVIELAEQSDFDGQLSAIDELVSPIPVLTPEVWRLARRAADRAAGTASDIVRLAVPKRHVRVEKAWLAAEEPKPLSIEPPAVEGYADPDRLTAPGTRSALSAIPTLAETDAGVTVGRWAATVAQLAARVLATGRSTIVCVPDYRDQDQLQSALADCVPAHAVSRLDARQSAAERYRAFLECLRPGPRVIIGNRSTIYAPAAELGLILVWDDADDLHAEPLAPYVHTRDAALIRQEDSGCALILAGHTRSVEAQRLVELGWLTAVEPARTTSPRVILSDPAQTGETARIPSAAWRAAREALAHGPVLVQVSRPGYAPVVACQRCHTAARCRTCHGPLGIRSAGAAPSCALCGAIQAGWACDECGATQLRLVTRGTGRTTEELGRAFPGTMVVTSDGEHRVERVPARPALVVATRGAEPVADGGYHAILLLDGERMLAREALSIAMDCLRWWANAAALSAPRAPVVLVGVGGRLGQALATWTPESFAAAELADRRELAFPPAVRTASVSGDLSAVERAIDGVDPALYRDVLGPTELPDGGVRSVVRFDYAKGAALAAAMRAAIIANTTTRRRTPAAKGGYRPPPSLRIRFDETEILQ</sequence>
<dbReference type="GO" id="GO:0006270">
    <property type="term" value="P:DNA replication initiation"/>
    <property type="evidence" value="ECO:0007669"/>
    <property type="project" value="TreeGrafter"/>
</dbReference>
<feature type="binding site" evidence="8">
    <location>
        <position position="381"/>
    </location>
    <ligand>
        <name>Zn(2+)</name>
        <dbReference type="ChEBI" id="CHEBI:29105"/>
        <label>2</label>
    </ligand>
</feature>
<dbReference type="InterPro" id="IPR041222">
    <property type="entry name" value="PriA_3primeBD"/>
</dbReference>
<feature type="binding site" evidence="8">
    <location>
        <position position="372"/>
    </location>
    <ligand>
        <name>Zn(2+)</name>
        <dbReference type="ChEBI" id="CHEBI:29105"/>
        <label>1</label>
    </ligand>
</feature>
<dbReference type="HAMAP" id="MF_00983">
    <property type="entry name" value="PriA"/>
    <property type="match status" value="1"/>
</dbReference>
<dbReference type="GO" id="GO:0006269">
    <property type="term" value="P:DNA replication, synthesis of primer"/>
    <property type="evidence" value="ECO:0007669"/>
    <property type="project" value="UniProtKB-KW"/>
</dbReference>
<feature type="domain" description="Primosomal protein N' 3' DNA-binding" evidence="9">
    <location>
        <begin position="7"/>
        <end position="108"/>
    </location>
</feature>
<dbReference type="GO" id="GO:0008270">
    <property type="term" value="F:zinc ion binding"/>
    <property type="evidence" value="ECO:0007669"/>
    <property type="project" value="UniProtKB-UniRule"/>
</dbReference>
<comment type="subunit">
    <text evidence="8">Component of the replication restart primosome.</text>
</comment>
<keyword evidence="6 8" id="KW-0067">ATP-binding</keyword>
<organism evidence="10 11">
    <name type="scientific">Paramicrobacterium humi</name>
    <dbReference type="NCBI Taxonomy" id="640635"/>
    <lineage>
        <taxon>Bacteria</taxon>
        <taxon>Bacillati</taxon>
        <taxon>Actinomycetota</taxon>
        <taxon>Actinomycetes</taxon>
        <taxon>Micrococcales</taxon>
        <taxon>Microbacteriaceae</taxon>
        <taxon>Paramicrobacterium</taxon>
    </lineage>
</organism>
<dbReference type="InterPro" id="IPR042115">
    <property type="entry name" value="PriA_3primeBD_sf"/>
</dbReference>
<evidence type="ECO:0000256" key="3">
    <source>
        <dbReference type="ARBA" id="ARBA00022723"/>
    </source>
</evidence>
<evidence type="ECO:0000256" key="2">
    <source>
        <dbReference type="ARBA" id="ARBA00022705"/>
    </source>
</evidence>
<keyword evidence="2 8" id="KW-0235">DNA replication</keyword>
<evidence type="ECO:0000256" key="4">
    <source>
        <dbReference type="ARBA" id="ARBA00022741"/>
    </source>
</evidence>
<feature type="binding site" evidence="8">
    <location>
        <position position="414"/>
    </location>
    <ligand>
        <name>Zn(2+)</name>
        <dbReference type="ChEBI" id="CHEBI:29105"/>
        <label>1</label>
    </ligand>
</feature>
<keyword evidence="5 8" id="KW-0862">Zinc</keyword>
<dbReference type="Pfam" id="PF17764">
    <property type="entry name" value="PriA_3primeBD"/>
    <property type="match status" value="1"/>
</dbReference>
<dbReference type="GO" id="GO:0006302">
    <property type="term" value="P:double-strand break repair"/>
    <property type="evidence" value="ECO:0007669"/>
    <property type="project" value="InterPro"/>
</dbReference>
<feature type="binding site" evidence="8">
    <location>
        <position position="411"/>
    </location>
    <ligand>
        <name>Zn(2+)</name>
        <dbReference type="ChEBI" id="CHEBI:29105"/>
        <label>1</label>
    </ligand>
</feature>